<feature type="non-terminal residue" evidence="1">
    <location>
        <position position="31"/>
    </location>
</feature>
<organism evidence="1">
    <name type="scientific">termite gut metagenome</name>
    <dbReference type="NCBI Taxonomy" id="433724"/>
    <lineage>
        <taxon>unclassified sequences</taxon>
        <taxon>metagenomes</taxon>
        <taxon>organismal metagenomes</taxon>
    </lineage>
</organism>
<proteinExistence type="predicted"/>
<evidence type="ECO:0000313" key="1">
    <source>
        <dbReference type="EMBL" id="KAA6318848.1"/>
    </source>
</evidence>
<accession>A0A5J4QCS6</accession>
<dbReference type="EMBL" id="SNRY01004063">
    <property type="protein sequence ID" value="KAA6318848.1"/>
    <property type="molecule type" value="Genomic_DNA"/>
</dbReference>
<dbReference type="AlphaFoldDB" id="A0A5J4QCS6"/>
<reference evidence="1" key="1">
    <citation type="submission" date="2019-03" db="EMBL/GenBank/DDBJ databases">
        <title>Single cell metagenomics reveals metabolic interactions within the superorganism composed of flagellate Streblomastix strix and complex community of Bacteroidetes bacteria on its surface.</title>
        <authorList>
            <person name="Treitli S.C."/>
            <person name="Kolisko M."/>
            <person name="Husnik F."/>
            <person name="Keeling P."/>
            <person name="Hampl V."/>
        </authorList>
    </citation>
    <scope>NUCLEOTIDE SEQUENCE</scope>
    <source>
        <strain evidence="1">STM</strain>
    </source>
</reference>
<sequence length="31" mass="3634">MRAFYLSILSFCMMSLTLFAQATPDHLRCEH</sequence>
<protein>
    <submittedName>
        <fullName evidence="1">Uncharacterized protein</fullName>
    </submittedName>
</protein>
<gene>
    <name evidence="1" type="ORF">EZS27_031187</name>
</gene>
<name>A0A5J4QCS6_9ZZZZ</name>
<comment type="caution">
    <text evidence="1">The sequence shown here is derived from an EMBL/GenBank/DDBJ whole genome shotgun (WGS) entry which is preliminary data.</text>
</comment>